<feature type="domain" description="EamA" evidence="8">
    <location>
        <begin position="165"/>
        <end position="296"/>
    </location>
</feature>
<evidence type="ECO:0000313" key="9">
    <source>
        <dbReference type="EMBL" id="SFR30182.1"/>
    </source>
</evidence>
<proteinExistence type="inferred from homology"/>
<feature type="transmembrane region" description="Helical" evidence="7">
    <location>
        <begin position="225"/>
        <end position="243"/>
    </location>
</feature>
<dbReference type="PANTHER" id="PTHR42920:SF5">
    <property type="entry name" value="EAMA DOMAIN-CONTAINING PROTEIN"/>
    <property type="match status" value="1"/>
</dbReference>
<feature type="transmembrane region" description="Helical" evidence="7">
    <location>
        <begin position="255"/>
        <end position="274"/>
    </location>
</feature>
<evidence type="ECO:0000256" key="2">
    <source>
        <dbReference type="ARBA" id="ARBA00007362"/>
    </source>
</evidence>
<feature type="transmembrane region" description="Helical" evidence="7">
    <location>
        <begin position="280"/>
        <end position="299"/>
    </location>
</feature>
<keyword evidence="4 7" id="KW-0812">Transmembrane</keyword>
<feature type="transmembrane region" description="Helical" evidence="7">
    <location>
        <begin position="52"/>
        <end position="73"/>
    </location>
</feature>
<dbReference type="EMBL" id="FOYL01000031">
    <property type="protein sequence ID" value="SFR30182.1"/>
    <property type="molecule type" value="Genomic_DNA"/>
</dbReference>
<reference evidence="10" key="1">
    <citation type="submission" date="2016-10" db="EMBL/GenBank/DDBJ databases">
        <authorList>
            <person name="Varghese N."/>
            <person name="Submissions S."/>
        </authorList>
    </citation>
    <scope>NUCLEOTIDE SEQUENCE [LARGE SCALE GENOMIC DNA]</scope>
    <source>
        <strain evidence="10">DSM 44232</strain>
    </source>
</reference>
<evidence type="ECO:0000259" key="8">
    <source>
        <dbReference type="Pfam" id="PF00892"/>
    </source>
</evidence>
<feature type="transmembrane region" description="Helical" evidence="7">
    <location>
        <begin position="26"/>
        <end position="46"/>
    </location>
</feature>
<feature type="domain" description="EamA" evidence="8">
    <location>
        <begin position="29"/>
        <end position="157"/>
    </location>
</feature>
<dbReference type="SUPFAM" id="SSF103481">
    <property type="entry name" value="Multidrug resistance efflux transporter EmrE"/>
    <property type="match status" value="2"/>
</dbReference>
<dbReference type="InterPro" id="IPR037185">
    <property type="entry name" value="EmrE-like"/>
</dbReference>
<name>A0A1I6FJR3_9PSEU</name>
<dbReference type="AlphaFoldDB" id="A0A1I6FJR3"/>
<dbReference type="Pfam" id="PF00892">
    <property type="entry name" value="EamA"/>
    <property type="match status" value="2"/>
</dbReference>
<dbReference type="InterPro" id="IPR051258">
    <property type="entry name" value="Diverse_Substrate_Transporter"/>
</dbReference>
<feature type="transmembrane region" description="Helical" evidence="7">
    <location>
        <begin position="140"/>
        <end position="157"/>
    </location>
</feature>
<dbReference type="RefSeq" id="WP_093606533.1">
    <property type="nucleotide sequence ID" value="NZ_FOYL01000031.1"/>
</dbReference>
<dbReference type="GO" id="GO:0005886">
    <property type="term" value="C:plasma membrane"/>
    <property type="evidence" value="ECO:0007669"/>
    <property type="project" value="UniProtKB-SubCell"/>
</dbReference>
<accession>A0A1I6FJR3</accession>
<keyword evidence="5 7" id="KW-1133">Transmembrane helix</keyword>
<gene>
    <name evidence="9" type="ORF">SAMN04488564_13111</name>
</gene>
<organism evidence="9 10">
    <name type="scientific">Lentzea waywayandensis</name>
    <dbReference type="NCBI Taxonomy" id="84724"/>
    <lineage>
        <taxon>Bacteria</taxon>
        <taxon>Bacillati</taxon>
        <taxon>Actinomycetota</taxon>
        <taxon>Actinomycetes</taxon>
        <taxon>Pseudonocardiales</taxon>
        <taxon>Pseudonocardiaceae</taxon>
        <taxon>Lentzea</taxon>
    </lineage>
</organism>
<dbReference type="Proteomes" id="UP000198583">
    <property type="component" value="Unassembled WGS sequence"/>
</dbReference>
<evidence type="ECO:0000256" key="1">
    <source>
        <dbReference type="ARBA" id="ARBA00004651"/>
    </source>
</evidence>
<feature type="transmembrane region" description="Helical" evidence="7">
    <location>
        <begin position="193"/>
        <end position="213"/>
    </location>
</feature>
<evidence type="ECO:0000256" key="3">
    <source>
        <dbReference type="ARBA" id="ARBA00022475"/>
    </source>
</evidence>
<keyword evidence="10" id="KW-1185">Reference proteome</keyword>
<dbReference type="PANTHER" id="PTHR42920">
    <property type="entry name" value="OS03G0707200 PROTEIN-RELATED"/>
    <property type="match status" value="1"/>
</dbReference>
<keyword evidence="6 7" id="KW-0472">Membrane</keyword>
<evidence type="ECO:0000313" key="10">
    <source>
        <dbReference type="Proteomes" id="UP000198583"/>
    </source>
</evidence>
<dbReference type="STRING" id="84724.SAMN04488564_13111"/>
<comment type="subcellular location">
    <subcellularLocation>
        <location evidence="1">Cell membrane</location>
        <topology evidence="1">Multi-pass membrane protein</topology>
    </subcellularLocation>
</comment>
<evidence type="ECO:0000256" key="6">
    <source>
        <dbReference type="ARBA" id="ARBA00023136"/>
    </source>
</evidence>
<evidence type="ECO:0000256" key="4">
    <source>
        <dbReference type="ARBA" id="ARBA00022692"/>
    </source>
</evidence>
<dbReference type="InterPro" id="IPR000620">
    <property type="entry name" value="EamA_dom"/>
</dbReference>
<feature type="transmembrane region" description="Helical" evidence="7">
    <location>
        <begin position="163"/>
        <end position="181"/>
    </location>
</feature>
<evidence type="ECO:0000256" key="7">
    <source>
        <dbReference type="SAM" id="Phobius"/>
    </source>
</evidence>
<keyword evidence="3" id="KW-1003">Cell membrane</keyword>
<dbReference type="OrthoDB" id="3182968at2"/>
<feature type="transmembrane region" description="Helical" evidence="7">
    <location>
        <begin position="85"/>
        <end position="102"/>
    </location>
</feature>
<feature type="transmembrane region" description="Helical" evidence="7">
    <location>
        <begin position="114"/>
        <end position="133"/>
    </location>
</feature>
<protein>
    <submittedName>
        <fullName evidence="9">Threonine/homoserine efflux transporter RhtA</fullName>
    </submittedName>
</protein>
<comment type="similarity">
    <text evidence="2">Belongs to the EamA transporter family.</text>
</comment>
<evidence type="ECO:0000256" key="5">
    <source>
        <dbReference type="ARBA" id="ARBA00022989"/>
    </source>
</evidence>
<sequence length="313" mass="32670">MGAAISERGKIGPPADRTTLGTKLDLIPLLALVGVTVVWGGTFVVVKDVTQQASPMDFLAVRFLIATAVLLALRPRWPVNPSRTMWGRGVLLGLMLCGAYIAQTYGQQHTSASISGFITGLAVVFTPVLGGMILRKRIGLACWSSVAVATTGLAVMSLKSFTIGFGESLTLLCAIFLAMHITALGEWSGTGDAYVLTVVQLGVVGSVCLALGAMDGIVLPATWSFWAPVVGLAVLATAAAYLVQTWAQARLPASAVAVVLTLEPVFAGVFGVVVDGDEMTLRIVIGALLVLGAMFLAELRPKSPARSRKTSES</sequence>